<dbReference type="Pfam" id="PF00612">
    <property type="entry name" value="IQ"/>
    <property type="match status" value="3"/>
</dbReference>
<dbReference type="EMBL" id="UYRR01034427">
    <property type="protein sequence ID" value="VDK61009.1"/>
    <property type="molecule type" value="Genomic_DNA"/>
</dbReference>
<evidence type="ECO:0000256" key="1">
    <source>
        <dbReference type="ARBA" id="ARBA00004496"/>
    </source>
</evidence>
<evidence type="ECO:0000313" key="5">
    <source>
        <dbReference type="EMBL" id="VDK61009.1"/>
    </source>
</evidence>
<evidence type="ECO:0000256" key="4">
    <source>
        <dbReference type="ARBA" id="ARBA00022860"/>
    </source>
</evidence>
<name>A0A3P6RL50_ANISI</name>
<proteinExistence type="predicted"/>
<evidence type="ECO:0000313" key="6">
    <source>
        <dbReference type="Proteomes" id="UP000267096"/>
    </source>
</evidence>
<comment type="subcellular location">
    <subcellularLocation>
        <location evidence="1">Cytoplasm</location>
    </subcellularLocation>
</comment>
<dbReference type="GO" id="GO:0005516">
    <property type="term" value="F:calmodulin binding"/>
    <property type="evidence" value="ECO:0007669"/>
    <property type="project" value="UniProtKB-KW"/>
</dbReference>
<evidence type="ECO:0000256" key="2">
    <source>
        <dbReference type="ARBA" id="ARBA00022490"/>
    </source>
</evidence>
<keyword evidence="2" id="KW-0963">Cytoplasm</keyword>
<reference evidence="5 6" key="1">
    <citation type="submission" date="2018-11" db="EMBL/GenBank/DDBJ databases">
        <authorList>
            <consortium name="Pathogen Informatics"/>
        </authorList>
    </citation>
    <scope>NUCLEOTIDE SEQUENCE [LARGE SCALE GENOMIC DNA]</scope>
</reference>
<keyword evidence="6" id="KW-1185">Reference proteome</keyword>
<gene>
    <name evidence="5" type="ORF">ASIM_LOCUS17676</name>
</gene>
<dbReference type="SMART" id="SM00015">
    <property type="entry name" value="IQ"/>
    <property type="match status" value="4"/>
</dbReference>
<dbReference type="GO" id="GO:0000922">
    <property type="term" value="C:spindle pole"/>
    <property type="evidence" value="ECO:0007669"/>
    <property type="project" value="TreeGrafter"/>
</dbReference>
<dbReference type="Gene3D" id="1.20.5.190">
    <property type="match status" value="2"/>
</dbReference>
<evidence type="ECO:0008006" key="7">
    <source>
        <dbReference type="Google" id="ProtNLM"/>
    </source>
</evidence>
<evidence type="ECO:0000256" key="3">
    <source>
        <dbReference type="ARBA" id="ARBA00022737"/>
    </source>
</evidence>
<dbReference type="OrthoDB" id="5854445at2759"/>
<dbReference type="PANTHER" id="PTHR22706:SF1">
    <property type="entry name" value="ASSEMBLY FACTOR FOR SPINDLE MICROTUBULES"/>
    <property type="match status" value="1"/>
</dbReference>
<dbReference type="InterPro" id="IPR027417">
    <property type="entry name" value="P-loop_NTPase"/>
</dbReference>
<dbReference type="InterPro" id="IPR000048">
    <property type="entry name" value="IQ_motif_EF-hand-BS"/>
</dbReference>
<dbReference type="SUPFAM" id="SSF52540">
    <property type="entry name" value="P-loop containing nucleoside triphosphate hydrolases"/>
    <property type="match status" value="2"/>
</dbReference>
<dbReference type="Proteomes" id="UP000267096">
    <property type="component" value="Unassembled WGS sequence"/>
</dbReference>
<accession>A0A3P6RL50</accession>
<dbReference type="GO" id="GO:0000278">
    <property type="term" value="P:mitotic cell cycle"/>
    <property type="evidence" value="ECO:0007669"/>
    <property type="project" value="TreeGrafter"/>
</dbReference>
<protein>
    <recommendedName>
        <fullName evidence="7">Myosin motor domain-containing protein</fullName>
    </recommendedName>
</protein>
<dbReference type="GO" id="GO:0005737">
    <property type="term" value="C:cytoplasm"/>
    <property type="evidence" value="ECO:0007669"/>
    <property type="project" value="UniProtKB-SubCell"/>
</dbReference>
<dbReference type="GO" id="GO:0007051">
    <property type="term" value="P:spindle organization"/>
    <property type="evidence" value="ECO:0007669"/>
    <property type="project" value="TreeGrafter"/>
</dbReference>
<keyword evidence="4" id="KW-0112">Calmodulin-binding</keyword>
<dbReference type="GO" id="GO:0051295">
    <property type="term" value="P:establishment of meiotic spindle localization"/>
    <property type="evidence" value="ECO:0007669"/>
    <property type="project" value="TreeGrafter"/>
</dbReference>
<organism evidence="5 6">
    <name type="scientific">Anisakis simplex</name>
    <name type="common">Herring worm</name>
    <dbReference type="NCBI Taxonomy" id="6269"/>
    <lineage>
        <taxon>Eukaryota</taxon>
        <taxon>Metazoa</taxon>
        <taxon>Ecdysozoa</taxon>
        <taxon>Nematoda</taxon>
        <taxon>Chromadorea</taxon>
        <taxon>Rhabditida</taxon>
        <taxon>Spirurina</taxon>
        <taxon>Ascaridomorpha</taxon>
        <taxon>Ascaridoidea</taxon>
        <taxon>Anisakidae</taxon>
        <taxon>Anisakis</taxon>
        <taxon>Anisakis simplex complex</taxon>
    </lineage>
</organism>
<dbReference type="PROSITE" id="PS50096">
    <property type="entry name" value="IQ"/>
    <property type="match status" value="4"/>
</dbReference>
<dbReference type="InterPro" id="IPR051185">
    <property type="entry name" value="ASPM"/>
</dbReference>
<sequence>MAYRRIKYLQMHRAAICIQTAYRRYIAHKRYVMLRRTILMIQTHYRGAVIRKKVEKLRYEQKAIVIQKYFRGWMVRREQIERNRKIIKVQCLVRRWLAKRRLKELKIEARSVGHLQKLNKGLENKIISLQQRLDVVVLNEHLFVLSCIDDISYYLNPAKITHLFGVHADMASGLVIYG</sequence>
<keyword evidence="3" id="KW-0677">Repeat</keyword>
<dbReference type="PANTHER" id="PTHR22706">
    <property type="entry name" value="ASSEMBLY FACTOR FOR SPINDLE MICROTUBULES"/>
    <property type="match status" value="1"/>
</dbReference>
<dbReference type="AlphaFoldDB" id="A0A3P6RL50"/>